<feature type="domain" description="Methyltransferase small" evidence="6">
    <location>
        <begin position="201"/>
        <end position="369"/>
    </location>
</feature>
<dbReference type="CDD" id="cd02440">
    <property type="entry name" value="AdoMet_MTases"/>
    <property type="match status" value="1"/>
</dbReference>
<dbReference type="PROSITE" id="PS00092">
    <property type="entry name" value="N6_MTASE"/>
    <property type="match status" value="1"/>
</dbReference>
<name>A0A2U1T1G3_9MICO</name>
<dbReference type="GO" id="GO:0032259">
    <property type="term" value="P:methylation"/>
    <property type="evidence" value="ECO:0007669"/>
    <property type="project" value="UniProtKB-KW"/>
</dbReference>
<dbReference type="Pfam" id="PF26049">
    <property type="entry name" value="RLMG_N"/>
    <property type="match status" value="1"/>
</dbReference>
<keyword evidence="9" id="KW-1185">Reference proteome</keyword>
<dbReference type="GO" id="GO:0008757">
    <property type="term" value="F:S-adenosylmethionine-dependent methyltransferase activity"/>
    <property type="evidence" value="ECO:0007669"/>
    <property type="project" value="InterPro"/>
</dbReference>
<accession>A0A2U1T1G3</accession>
<feature type="domain" description="RlmG N-terminal" evidence="7">
    <location>
        <begin position="9"/>
        <end position="179"/>
    </location>
</feature>
<dbReference type="EMBL" id="QEEX01000001">
    <property type="protein sequence ID" value="PWB97721.1"/>
    <property type="molecule type" value="Genomic_DNA"/>
</dbReference>
<dbReference type="GO" id="GO:0006364">
    <property type="term" value="P:rRNA processing"/>
    <property type="evidence" value="ECO:0007669"/>
    <property type="project" value="UniProtKB-KW"/>
</dbReference>
<dbReference type="AlphaFoldDB" id="A0A2U1T1G3"/>
<evidence type="ECO:0000313" key="8">
    <source>
        <dbReference type="EMBL" id="PWB97721.1"/>
    </source>
</evidence>
<protein>
    <submittedName>
        <fullName evidence="8">SAM-dependent methyltransferase</fullName>
    </submittedName>
</protein>
<evidence type="ECO:0000256" key="5">
    <source>
        <dbReference type="SAM" id="MobiDB-lite"/>
    </source>
</evidence>
<evidence type="ECO:0000259" key="7">
    <source>
        <dbReference type="Pfam" id="PF26049"/>
    </source>
</evidence>
<keyword evidence="1" id="KW-0963">Cytoplasm</keyword>
<comment type="caution">
    <text evidence="8">The sequence shown here is derived from an EMBL/GenBank/DDBJ whole genome shotgun (WGS) entry which is preliminary data.</text>
</comment>
<proteinExistence type="predicted"/>
<evidence type="ECO:0000313" key="9">
    <source>
        <dbReference type="Proteomes" id="UP000244978"/>
    </source>
</evidence>
<feature type="region of interest" description="Disordered" evidence="5">
    <location>
        <begin position="373"/>
        <end position="397"/>
    </location>
</feature>
<gene>
    <name evidence="8" type="ORF">DF220_07690</name>
</gene>
<evidence type="ECO:0000256" key="3">
    <source>
        <dbReference type="ARBA" id="ARBA00022603"/>
    </source>
</evidence>
<evidence type="ECO:0000256" key="4">
    <source>
        <dbReference type="ARBA" id="ARBA00022679"/>
    </source>
</evidence>
<keyword evidence="4 8" id="KW-0808">Transferase</keyword>
<evidence type="ECO:0000256" key="2">
    <source>
        <dbReference type="ARBA" id="ARBA00022552"/>
    </source>
</evidence>
<dbReference type="PANTHER" id="PTHR47816:SF5">
    <property type="entry name" value="RIBOSOMAL RNA LARGE SUBUNIT METHYLTRANSFERASE G"/>
    <property type="match status" value="1"/>
</dbReference>
<dbReference type="Pfam" id="PF05175">
    <property type="entry name" value="MTS"/>
    <property type="match status" value="1"/>
</dbReference>
<dbReference type="Proteomes" id="UP000244978">
    <property type="component" value="Unassembled WGS sequence"/>
</dbReference>
<sequence length="397" mass="42261">MIVAEFDFSRLRRFPDLEADNLFAVDASDRLILDEARAALAEAPNRVVVIGDRYGALTLGAAAQHDAWGIRVHQDVLSGQQALAHNAASCGLGDRYESFGLEPALVEGATTVLMQLPRSLSQLDETAALIARYADPSVVIYAGGRIKHLAPAMNDVLARHFDTVTPSLARQKSRVLVAKGVRANPQITHYPQREYIDELGMWVCAHGGVFSGSKLDIGTRYLLGFLRQMKPDARTAIDLGCGSGILAAALAKSRPGLAVLATDQSAAAVASARATAEANDLPITVVQDVGLSNQPDNCADLVVLNPPFHVGSAVHAGIALSLFEDAARVLKPGGELWTVYNSHLAYRSALTRTVGPTRLVGQNPKFTVTVSTYGAGAPGRPELDDKTKTTATPVRQK</sequence>
<keyword evidence="3 8" id="KW-0489">Methyltransferase</keyword>
<dbReference type="GO" id="GO:0003676">
    <property type="term" value="F:nucleic acid binding"/>
    <property type="evidence" value="ECO:0007669"/>
    <property type="project" value="InterPro"/>
</dbReference>
<dbReference type="InterPro" id="IPR058679">
    <property type="entry name" value="RlmG_N"/>
</dbReference>
<dbReference type="InterPro" id="IPR046977">
    <property type="entry name" value="RsmC/RlmG"/>
</dbReference>
<reference evidence="9" key="1">
    <citation type="submission" date="2018-04" db="EMBL/GenBank/DDBJ databases">
        <authorList>
            <person name="Liu S."/>
            <person name="Wang Z."/>
            <person name="Li J."/>
        </authorList>
    </citation>
    <scope>NUCLEOTIDE SEQUENCE [LARGE SCALE GENOMIC DNA]</scope>
    <source>
        <strain evidence="9">S1194</strain>
    </source>
</reference>
<dbReference type="SUPFAM" id="SSF53335">
    <property type="entry name" value="S-adenosyl-L-methionine-dependent methyltransferases"/>
    <property type="match status" value="1"/>
</dbReference>
<dbReference type="GO" id="GO:0008170">
    <property type="term" value="F:N-methyltransferase activity"/>
    <property type="evidence" value="ECO:0007669"/>
    <property type="project" value="UniProtKB-ARBA"/>
</dbReference>
<dbReference type="Gene3D" id="3.40.50.150">
    <property type="entry name" value="Vaccinia Virus protein VP39"/>
    <property type="match status" value="2"/>
</dbReference>
<keyword evidence="2" id="KW-0698">rRNA processing</keyword>
<dbReference type="InterPro" id="IPR029063">
    <property type="entry name" value="SAM-dependent_MTases_sf"/>
</dbReference>
<evidence type="ECO:0000256" key="1">
    <source>
        <dbReference type="ARBA" id="ARBA00022490"/>
    </source>
</evidence>
<dbReference type="PANTHER" id="PTHR47816">
    <property type="entry name" value="RIBOSOMAL RNA SMALL SUBUNIT METHYLTRANSFERASE C"/>
    <property type="match status" value="1"/>
</dbReference>
<evidence type="ECO:0000259" key="6">
    <source>
        <dbReference type="Pfam" id="PF05175"/>
    </source>
</evidence>
<dbReference type="InterPro" id="IPR002052">
    <property type="entry name" value="DNA_methylase_N6_adenine_CS"/>
</dbReference>
<organism evidence="8 9">
    <name type="scientific">Homoserinimonas hongtaonis</name>
    <dbReference type="NCBI Taxonomy" id="2079791"/>
    <lineage>
        <taxon>Bacteria</taxon>
        <taxon>Bacillati</taxon>
        <taxon>Actinomycetota</taxon>
        <taxon>Actinomycetes</taxon>
        <taxon>Micrococcales</taxon>
        <taxon>Microbacteriaceae</taxon>
        <taxon>Homoserinimonas</taxon>
    </lineage>
</organism>
<dbReference type="InterPro" id="IPR007848">
    <property type="entry name" value="Small_mtfrase_dom"/>
</dbReference>